<accession>A0A857JDA8</accession>
<proteinExistence type="predicted"/>
<sequence length="254" mass="28589">MPSRTLGTMLRIYRRKYRIEVATVVFWSIRPTAERMRRWCDSLPPGGHAVALAATHSGLHTLALVLLRSGEGVSSCLMVDSAGACLGTVIRRLAEQFDDRVYVTPRIQRGDEHGCMYFALRFVLMTRCPDLGERVRRTLRANDARHVGACPGARQLELEDMAPLAGWVAATRLRSELQGLDEVCGQRLDNGGSHAGWTVDQFLDRRPDRIALNVRTMYDEVDRLVHEPRACLLSDASVAYLRHRFLRHLEPGNA</sequence>
<evidence type="ECO:0000313" key="1">
    <source>
        <dbReference type="EMBL" id="QHJ00656.1"/>
    </source>
</evidence>
<dbReference type="KEGG" id="xyk:GT347_23320"/>
<protein>
    <submittedName>
        <fullName evidence="1">Uncharacterized protein</fullName>
    </submittedName>
</protein>
<dbReference type="EMBL" id="CP047650">
    <property type="protein sequence ID" value="QHJ00656.1"/>
    <property type="molecule type" value="Genomic_DNA"/>
</dbReference>
<keyword evidence="2" id="KW-1185">Reference proteome</keyword>
<dbReference type="Proteomes" id="UP000464787">
    <property type="component" value="Chromosome"/>
</dbReference>
<gene>
    <name evidence="1" type="ORF">GT347_23320</name>
</gene>
<reference evidence="1 2" key="1">
    <citation type="submission" date="2020-01" db="EMBL/GenBank/DDBJ databases">
        <title>Genome sequencing of strain KACC 21265.</title>
        <authorList>
            <person name="Heo J."/>
            <person name="Kim S.-J."/>
            <person name="Kim J.-S."/>
            <person name="Hong S.-B."/>
            <person name="Kwon S.-W."/>
        </authorList>
    </citation>
    <scope>NUCLEOTIDE SEQUENCE [LARGE SCALE GENOMIC DNA]</scope>
    <source>
        <strain evidence="1 2">KACC 21265</strain>
    </source>
</reference>
<name>A0A857JDA8_9BURK</name>
<organism evidence="1 2">
    <name type="scientific">Xylophilus rhododendri</name>
    <dbReference type="NCBI Taxonomy" id="2697032"/>
    <lineage>
        <taxon>Bacteria</taxon>
        <taxon>Pseudomonadati</taxon>
        <taxon>Pseudomonadota</taxon>
        <taxon>Betaproteobacteria</taxon>
        <taxon>Burkholderiales</taxon>
        <taxon>Xylophilus</taxon>
    </lineage>
</organism>
<evidence type="ECO:0000313" key="2">
    <source>
        <dbReference type="Proteomes" id="UP000464787"/>
    </source>
</evidence>
<dbReference type="AlphaFoldDB" id="A0A857JDA8"/>
<dbReference type="RefSeq" id="WP_160554465.1">
    <property type="nucleotide sequence ID" value="NZ_CP047650.1"/>
</dbReference>